<dbReference type="AlphaFoldDB" id="A0A3P7I1J0"/>
<dbReference type="Proteomes" id="UP000270094">
    <property type="component" value="Unassembled WGS sequence"/>
</dbReference>
<evidence type="ECO:0000313" key="1">
    <source>
        <dbReference type="EMBL" id="VDM66480.1"/>
    </source>
</evidence>
<keyword evidence="2" id="KW-1185">Reference proteome</keyword>
<sequence>MLAHWDRSSSSSAYLPRIKSLLLGWTCSHDVWSAMEHAL</sequence>
<name>A0A3P7I1J0_STRVU</name>
<organism evidence="1 2">
    <name type="scientific">Strongylus vulgaris</name>
    <name type="common">Blood worm</name>
    <dbReference type="NCBI Taxonomy" id="40348"/>
    <lineage>
        <taxon>Eukaryota</taxon>
        <taxon>Metazoa</taxon>
        <taxon>Ecdysozoa</taxon>
        <taxon>Nematoda</taxon>
        <taxon>Chromadorea</taxon>
        <taxon>Rhabditida</taxon>
        <taxon>Rhabditina</taxon>
        <taxon>Rhabditomorpha</taxon>
        <taxon>Strongyloidea</taxon>
        <taxon>Strongylidae</taxon>
        <taxon>Strongylus</taxon>
    </lineage>
</organism>
<gene>
    <name evidence="1" type="ORF">SVUK_LOCUS1478</name>
</gene>
<protein>
    <submittedName>
        <fullName evidence="1">Uncharacterized protein</fullName>
    </submittedName>
</protein>
<proteinExistence type="predicted"/>
<evidence type="ECO:0000313" key="2">
    <source>
        <dbReference type="Proteomes" id="UP000270094"/>
    </source>
</evidence>
<dbReference type="EMBL" id="UYYB01002913">
    <property type="protein sequence ID" value="VDM66480.1"/>
    <property type="molecule type" value="Genomic_DNA"/>
</dbReference>
<accession>A0A3P7I1J0</accession>
<reference evidence="1 2" key="1">
    <citation type="submission" date="2018-11" db="EMBL/GenBank/DDBJ databases">
        <authorList>
            <consortium name="Pathogen Informatics"/>
        </authorList>
    </citation>
    <scope>NUCLEOTIDE SEQUENCE [LARGE SCALE GENOMIC DNA]</scope>
</reference>